<accession>A0A7W6G734</accession>
<dbReference type="AlphaFoldDB" id="A0A7W6G734"/>
<gene>
    <name evidence="1" type="ORF">GGR38_002903</name>
</gene>
<evidence type="ECO:0000313" key="2">
    <source>
        <dbReference type="Proteomes" id="UP000548867"/>
    </source>
</evidence>
<dbReference type="EMBL" id="JACIDX010000011">
    <property type="protein sequence ID" value="MBB3955946.1"/>
    <property type="molecule type" value="Genomic_DNA"/>
</dbReference>
<organism evidence="1 2">
    <name type="scientific">Novosphingobium sediminicola</name>
    <dbReference type="NCBI Taxonomy" id="563162"/>
    <lineage>
        <taxon>Bacteria</taxon>
        <taxon>Pseudomonadati</taxon>
        <taxon>Pseudomonadota</taxon>
        <taxon>Alphaproteobacteria</taxon>
        <taxon>Sphingomonadales</taxon>
        <taxon>Sphingomonadaceae</taxon>
        <taxon>Novosphingobium</taxon>
    </lineage>
</organism>
<name>A0A7W6G734_9SPHN</name>
<sequence>MTKYLSTIEIPSSIVTPIDSAVRFPEILEQSYARYEADIAFFHELIRTSTSSAELLDRIRSPKVHKDTRMSLLKMFRRCVAPVIDTEMSKKITKVTTKELVNSYGATFKPIEKLQEQFSNLRPGDFETLAALVGEYDTRGQSGYALTEQFFDWFEAEMPDELSITGPRRAGRDVELSSVFADFVGGYPCDFVIRAGDDVLAVGFARYDATRGGAQSDDRTGGNWAKVEKARQYCQNTGRSFRIIFLSDGPGLTHNDTWREACDIDGEWDGRVRVTTLKLAPTRVTLRWLYGWPETSAEKSEVGEVIDLLAKASE</sequence>
<protein>
    <recommendedName>
        <fullName evidence="3">BstEII</fullName>
    </recommendedName>
</protein>
<dbReference type="RefSeq" id="WP_183626714.1">
    <property type="nucleotide sequence ID" value="NZ_JACIDX010000011.1"/>
</dbReference>
<dbReference type="Proteomes" id="UP000548867">
    <property type="component" value="Unassembled WGS sequence"/>
</dbReference>
<proteinExistence type="predicted"/>
<evidence type="ECO:0000313" key="1">
    <source>
        <dbReference type="EMBL" id="MBB3955946.1"/>
    </source>
</evidence>
<comment type="caution">
    <text evidence="1">The sequence shown here is derived from an EMBL/GenBank/DDBJ whole genome shotgun (WGS) entry which is preliminary data.</text>
</comment>
<keyword evidence="2" id="KW-1185">Reference proteome</keyword>
<evidence type="ECO:0008006" key="3">
    <source>
        <dbReference type="Google" id="ProtNLM"/>
    </source>
</evidence>
<reference evidence="1 2" key="1">
    <citation type="submission" date="2020-08" db="EMBL/GenBank/DDBJ databases">
        <title>Genomic Encyclopedia of Type Strains, Phase IV (KMG-IV): sequencing the most valuable type-strain genomes for metagenomic binning, comparative biology and taxonomic classification.</title>
        <authorList>
            <person name="Goeker M."/>
        </authorList>
    </citation>
    <scope>NUCLEOTIDE SEQUENCE [LARGE SCALE GENOMIC DNA]</scope>
    <source>
        <strain evidence="1 2">DSM 27057</strain>
    </source>
</reference>